<evidence type="ECO:0000313" key="2">
    <source>
        <dbReference type="Proteomes" id="UP001480595"/>
    </source>
</evidence>
<keyword evidence="2" id="KW-1185">Reference proteome</keyword>
<accession>A0ABR1X7B2</accession>
<dbReference type="EMBL" id="JAQQWL010000001">
    <property type="protein sequence ID" value="KAK8091217.1"/>
    <property type="molecule type" value="Genomic_DNA"/>
</dbReference>
<gene>
    <name evidence="1" type="ORF">PG994_000722</name>
</gene>
<organism evidence="1 2">
    <name type="scientific">Apiospora phragmitis</name>
    <dbReference type="NCBI Taxonomy" id="2905665"/>
    <lineage>
        <taxon>Eukaryota</taxon>
        <taxon>Fungi</taxon>
        <taxon>Dikarya</taxon>
        <taxon>Ascomycota</taxon>
        <taxon>Pezizomycotina</taxon>
        <taxon>Sordariomycetes</taxon>
        <taxon>Xylariomycetidae</taxon>
        <taxon>Amphisphaeriales</taxon>
        <taxon>Apiosporaceae</taxon>
        <taxon>Apiospora</taxon>
    </lineage>
</organism>
<protein>
    <submittedName>
        <fullName evidence="1">Uncharacterized protein</fullName>
    </submittedName>
</protein>
<sequence>MVILKVGLLNYFHHVQLSGPPRIEAGTPYTPSLAESDKCLGEHCRLPWVIKPDSIDYARCMELLHDHPPSRVDWLLTCDLEGTVPRRRSQPSDQPRAKCISHVPRQMDPMAVEEWGQYDHHDLLDMLLKCVRNL</sequence>
<comment type="caution">
    <text evidence="1">The sequence shown here is derived from an EMBL/GenBank/DDBJ whole genome shotgun (WGS) entry which is preliminary data.</text>
</comment>
<dbReference type="Proteomes" id="UP001480595">
    <property type="component" value="Unassembled WGS sequence"/>
</dbReference>
<proteinExistence type="predicted"/>
<dbReference type="RefSeq" id="XP_066722763.1">
    <property type="nucleotide sequence ID" value="XM_066852131.1"/>
</dbReference>
<name>A0ABR1X7B2_9PEZI</name>
<evidence type="ECO:0000313" key="1">
    <source>
        <dbReference type="EMBL" id="KAK8091217.1"/>
    </source>
</evidence>
<dbReference type="GeneID" id="92085194"/>
<reference evidence="1 2" key="1">
    <citation type="submission" date="2023-01" db="EMBL/GenBank/DDBJ databases">
        <title>Analysis of 21 Apiospora genomes using comparative genomics revels a genus with tremendous synthesis potential of carbohydrate active enzymes and secondary metabolites.</title>
        <authorList>
            <person name="Sorensen T."/>
        </authorList>
    </citation>
    <scope>NUCLEOTIDE SEQUENCE [LARGE SCALE GENOMIC DNA]</scope>
    <source>
        <strain evidence="1 2">CBS 135458</strain>
    </source>
</reference>